<dbReference type="InterPro" id="IPR050261">
    <property type="entry name" value="FrsA_esterase"/>
</dbReference>
<sequence>MPTRNYLRHFFVSWVNLLLPSAFLLGQVEEVKIKSSLDDSEQPAIFYQPKEREKPVPLLVILHSWSGNYKQSLHRECEAWCKQEGWSYLKPDFRGPNRNPQATGSELAVQDILDAVEFAKRKTRIDEKKILLVGTSGGGYMSLLMAGRAPNLWAGVSAWVPISDLAAWHSETKKKGLKYFREVEKSCGGPPGKSKEVDQQYSKRSPLTYLAKAKGIT</sequence>
<dbReference type="GO" id="GO:0016788">
    <property type="term" value="F:hydrolase activity, acting on ester bonds"/>
    <property type="evidence" value="ECO:0007669"/>
    <property type="project" value="UniProtKB-ARBA"/>
</dbReference>
<feature type="non-terminal residue" evidence="3">
    <location>
        <position position="217"/>
    </location>
</feature>
<organism evidence="3">
    <name type="scientific">marine metagenome</name>
    <dbReference type="NCBI Taxonomy" id="408172"/>
    <lineage>
        <taxon>unclassified sequences</taxon>
        <taxon>metagenomes</taxon>
        <taxon>ecological metagenomes</taxon>
    </lineage>
</organism>
<dbReference type="InterPro" id="IPR001375">
    <property type="entry name" value="Peptidase_S9_cat"/>
</dbReference>
<dbReference type="EMBL" id="UINC01125906">
    <property type="protein sequence ID" value="SVD04060.1"/>
    <property type="molecule type" value="Genomic_DNA"/>
</dbReference>
<dbReference type="PANTHER" id="PTHR22946">
    <property type="entry name" value="DIENELACTONE HYDROLASE DOMAIN-CONTAINING PROTEIN-RELATED"/>
    <property type="match status" value="1"/>
</dbReference>
<dbReference type="GO" id="GO:0006508">
    <property type="term" value="P:proteolysis"/>
    <property type="evidence" value="ECO:0007669"/>
    <property type="project" value="InterPro"/>
</dbReference>
<evidence type="ECO:0000256" key="1">
    <source>
        <dbReference type="ARBA" id="ARBA00022801"/>
    </source>
</evidence>
<keyword evidence="1" id="KW-0378">Hydrolase</keyword>
<dbReference type="PANTHER" id="PTHR22946:SF9">
    <property type="entry name" value="POLYKETIDE TRANSFERASE AF380"/>
    <property type="match status" value="1"/>
</dbReference>
<protein>
    <recommendedName>
        <fullName evidence="2">Peptidase S9 prolyl oligopeptidase catalytic domain-containing protein</fullName>
    </recommendedName>
</protein>
<dbReference type="Gene3D" id="3.40.50.1820">
    <property type="entry name" value="alpha/beta hydrolase"/>
    <property type="match status" value="1"/>
</dbReference>
<dbReference type="InterPro" id="IPR029058">
    <property type="entry name" value="AB_hydrolase_fold"/>
</dbReference>
<dbReference type="GO" id="GO:0008236">
    <property type="term" value="F:serine-type peptidase activity"/>
    <property type="evidence" value="ECO:0007669"/>
    <property type="project" value="InterPro"/>
</dbReference>
<dbReference type="Pfam" id="PF00326">
    <property type="entry name" value="Peptidase_S9"/>
    <property type="match status" value="1"/>
</dbReference>
<feature type="domain" description="Peptidase S9 prolyl oligopeptidase catalytic" evidence="2">
    <location>
        <begin position="108"/>
        <end position="212"/>
    </location>
</feature>
<dbReference type="SUPFAM" id="SSF53474">
    <property type="entry name" value="alpha/beta-Hydrolases"/>
    <property type="match status" value="1"/>
</dbReference>
<dbReference type="AlphaFoldDB" id="A0A382S2K9"/>
<proteinExistence type="predicted"/>
<evidence type="ECO:0000313" key="3">
    <source>
        <dbReference type="EMBL" id="SVD04060.1"/>
    </source>
</evidence>
<accession>A0A382S2K9</accession>
<reference evidence="3" key="1">
    <citation type="submission" date="2018-05" db="EMBL/GenBank/DDBJ databases">
        <authorList>
            <person name="Lanie J.A."/>
            <person name="Ng W.-L."/>
            <person name="Kazmierczak K.M."/>
            <person name="Andrzejewski T.M."/>
            <person name="Davidsen T.M."/>
            <person name="Wayne K.J."/>
            <person name="Tettelin H."/>
            <person name="Glass J.I."/>
            <person name="Rusch D."/>
            <person name="Podicherti R."/>
            <person name="Tsui H.-C.T."/>
            <person name="Winkler M.E."/>
        </authorList>
    </citation>
    <scope>NUCLEOTIDE SEQUENCE</scope>
</reference>
<name>A0A382S2K9_9ZZZZ</name>
<gene>
    <name evidence="3" type="ORF">METZ01_LOCUS356914</name>
</gene>
<evidence type="ECO:0000259" key="2">
    <source>
        <dbReference type="Pfam" id="PF00326"/>
    </source>
</evidence>